<dbReference type="Proteomes" id="UP000462212">
    <property type="component" value="Unassembled WGS sequence"/>
</dbReference>
<sequence length="859" mass="94802">MHENKPHPLLAQVPLTVSPFVSLPASTTLPYTYKTLPSTLPPSSTGITASAGGEDKTPYVVSSSGHAAHPDEIIKSCKALQAYIQKVQDDADKELKAWEDSIAARDLAEKRRVAPGWLDSEARILEPERKNTGTGSQDFAHENLMDADVSRAEASGLQGTPLNNISKALAALNVGPSSRKLNLAHPKVLFPSSITMPPRIPRVGTCLSRTSRLAIAPRSSQICPICSLSRTTRSATKRRRFQPTSLLSSSRQQSGTASASTTNDPPRVLPKSPRLELRDALLELQKDAANYINISKLQLALRGLEQTPGEEMIRVAILGIADGGASLRKAKELLRLLLADPLKTEEEWERVLLDHRPRSKPILIRVGGNGGEEGGYSSQMVQEIHVSSPTIGGYKLEILVLELGVEGMVMGQQLDRFLDSVLVPTMEIPTSNTGRYTPITTPVHRSLLVGQGVRGASEFLSMSSLSTLQEEPFHSWNIVQPAVDFQGGNPAEKERLPIQFIDISQASSALGSFRKSVNNALDYERNWFASGVPALVEWLKIGKEAPDGVLRRPIYHLIESLLHNTEHSIHLESRRQRDAHLSRKISSVIIHHLRKGLAEWAEGAHTELRDQLDIAFHGRRWRKLGWWKLFWRVDDVSMIASDILNQRFLTEAEKELIFLAGRIEEAGIFSASRANPENWAYKPIQLEKKEHKLGVEPSRPDVTDLVVQEDTQEGKMKNQPWPLNIPLTRSYLATDTVPALQALAQRLVLQTLITSSSFSAFAALTYISTLSTGLYEAGAVAAVGIVWSLRRMQGKWETARTFWEGEVREEGRKAVRGVEGVVGDVLKVPDDIVPVDPELERADAVLTEVTQKLKACDSV</sequence>
<dbReference type="PANTHER" id="PTHR38644">
    <property type="entry name" value="EXPRESSED PROTEIN"/>
    <property type="match status" value="1"/>
</dbReference>
<comment type="caution">
    <text evidence="3">The sequence shown here is derived from an EMBL/GenBank/DDBJ whole genome shotgun (WGS) entry which is preliminary data.</text>
</comment>
<feature type="region of interest" description="Disordered" evidence="1">
    <location>
        <begin position="233"/>
        <end position="272"/>
    </location>
</feature>
<protein>
    <recommendedName>
        <fullName evidence="2">Mmc1 C-terminal domain-containing protein</fullName>
    </recommendedName>
</protein>
<keyword evidence="4" id="KW-1185">Reference proteome</keyword>
<feature type="region of interest" description="Disordered" evidence="1">
    <location>
        <begin position="40"/>
        <end position="64"/>
    </location>
</feature>
<proteinExistence type="predicted"/>
<accession>A0A8H8RDR6</accession>
<organism evidence="3 4">
    <name type="scientific">Lachnellula subtilissima</name>
    <dbReference type="NCBI Taxonomy" id="602034"/>
    <lineage>
        <taxon>Eukaryota</taxon>
        <taxon>Fungi</taxon>
        <taxon>Dikarya</taxon>
        <taxon>Ascomycota</taxon>
        <taxon>Pezizomycotina</taxon>
        <taxon>Leotiomycetes</taxon>
        <taxon>Helotiales</taxon>
        <taxon>Lachnaceae</taxon>
        <taxon>Lachnellula</taxon>
    </lineage>
</organism>
<dbReference type="PANTHER" id="PTHR38644:SF1">
    <property type="entry name" value="EXPRESSED PROTEIN"/>
    <property type="match status" value="1"/>
</dbReference>
<feature type="compositionally biased region" description="Polar residues" evidence="1">
    <location>
        <begin position="242"/>
        <end position="264"/>
    </location>
</feature>
<evidence type="ECO:0000313" key="3">
    <source>
        <dbReference type="EMBL" id="TVY33402.1"/>
    </source>
</evidence>
<name>A0A8H8RDR6_9HELO</name>
<evidence type="ECO:0000259" key="2">
    <source>
        <dbReference type="Pfam" id="PF23868"/>
    </source>
</evidence>
<feature type="domain" description="Mmc1 C-terminal" evidence="2">
    <location>
        <begin position="594"/>
        <end position="812"/>
    </location>
</feature>
<evidence type="ECO:0000313" key="4">
    <source>
        <dbReference type="Proteomes" id="UP000462212"/>
    </source>
</evidence>
<dbReference type="Pfam" id="PF23867">
    <property type="entry name" value="Mmc1_N"/>
    <property type="match status" value="1"/>
</dbReference>
<dbReference type="EMBL" id="QGMJ01000808">
    <property type="protein sequence ID" value="TVY33402.1"/>
    <property type="molecule type" value="Genomic_DNA"/>
</dbReference>
<dbReference type="OrthoDB" id="5319015at2759"/>
<reference evidence="3 4" key="1">
    <citation type="submission" date="2018-05" db="EMBL/GenBank/DDBJ databases">
        <title>Genome sequencing and assembly of the regulated plant pathogen Lachnellula willkommii and related sister species for the development of diagnostic species identification markers.</title>
        <authorList>
            <person name="Giroux E."/>
            <person name="Bilodeau G."/>
        </authorList>
    </citation>
    <scope>NUCLEOTIDE SEQUENCE [LARGE SCALE GENOMIC DNA]</scope>
    <source>
        <strain evidence="3 4">CBS 197.66</strain>
    </source>
</reference>
<dbReference type="Pfam" id="PF23868">
    <property type="entry name" value="Mmc1_C"/>
    <property type="match status" value="1"/>
</dbReference>
<dbReference type="AlphaFoldDB" id="A0A8H8RDR6"/>
<gene>
    <name evidence="3" type="ORF">LSUB1_G007872</name>
</gene>
<evidence type="ECO:0000256" key="1">
    <source>
        <dbReference type="SAM" id="MobiDB-lite"/>
    </source>
</evidence>
<dbReference type="InterPro" id="IPR056196">
    <property type="entry name" value="Mmc1_C"/>
</dbReference>